<comment type="caution">
    <text evidence="1">The sequence shown here is derived from an EMBL/GenBank/DDBJ whole genome shotgun (WGS) entry which is preliminary data.</text>
</comment>
<evidence type="ECO:0008006" key="3">
    <source>
        <dbReference type="Google" id="ProtNLM"/>
    </source>
</evidence>
<name>A0A845BCV2_9SPHN</name>
<dbReference type="PROSITE" id="PS51257">
    <property type="entry name" value="PROKAR_LIPOPROTEIN"/>
    <property type="match status" value="1"/>
</dbReference>
<evidence type="ECO:0000313" key="1">
    <source>
        <dbReference type="EMBL" id="MXP45389.1"/>
    </source>
</evidence>
<dbReference type="EMBL" id="WTYL01000003">
    <property type="protein sequence ID" value="MXP45389.1"/>
    <property type="molecule type" value="Genomic_DNA"/>
</dbReference>
<sequence length="144" mass="15963">MLFKDRHSYRPAIIGLVFVIAACADSPEPLQRVVSQDGDIILFVTKTDLGSCCSNRLAISAQVFGKDVENLAEIKGGSQIGYKWSDPDTLEIIVCNANEASFRSGFTNDDYTRRFIVAVQNERPSEDGNRVICNSLLFQSFTSF</sequence>
<reference evidence="1 2" key="1">
    <citation type="submission" date="2019-12" db="EMBL/GenBank/DDBJ databases">
        <title>Genomic-based taxomic classification of the family Erythrobacteraceae.</title>
        <authorList>
            <person name="Xu L."/>
        </authorList>
    </citation>
    <scope>NUCLEOTIDE SEQUENCE [LARGE SCALE GENOMIC DNA]</scope>
    <source>
        <strain evidence="1 2">KCTC 42453</strain>
    </source>
</reference>
<protein>
    <recommendedName>
        <fullName evidence="3">Lipoprotein</fullName>
    </recommendedName>
</protein>
<accession>A0A845BCV2</accession>
<keyword evidence="2" id="KW-1185">Reference proteome</keyword>
<dbReference type="Proteomes" id="UP000431922">
    <property type="component" value="Unassembled WGS sequence"/>
</dbReference>
<dbReference type="AlphaFoldDB" id="A0A845BCV2"/>
<proteinExistence type="predicted"/>
<gene>
    <name evidence="1" type="ORF">GRI65_13110</name>
</gene>
<evidence type="ECO:0000313" key="2">
    <source>
        <dbReference type="Proteomes" id="UP000431922"/>
    </source>
</evidence>
<organism evidence="1 2">
    <name type="scientific">Allopontixanthobacter sediminis</name>
    <dbReference type="NCBI Taxonomy" id="1689985"/>
    <lineage>
        <taxon>Bacteria</taxon>
        <taxon>Pseudomonadati</taxon>
        <taxon>Pseudomonadota</taxon>
        <taxon>Alphaproteobacteria</taxon>
        <taxon>Sphingomonadales</taxon>
        <taxon>Erythrobacteraceae</taxon>
        <taxon>Allopontixanthobacter</taxon>
    </lineage>
</organism>
<dbReference type="RefSeq" id="WP_160756995.1">
    <property type="nucleotide sequence ID" value="NZ_WTYL01000003.1"/>
</dbReference>